<dbReference type="InterPro" id="IPR043746">
    <property type="entry name" value="DUF5691"/>
</dbReference>
<dbReference type="AlphaFoldDB" id="A0A173MJY3"/>
<dbReference type="OrthoDB" id="262508at2"/>
<keyword evidence="2" id="KW-1185">Reference proteome</keyword>
<dbReference type="Proteomes" id="UP000186917">
    <property type="component" value="Unassembled WGS sequence"/>
</dbReference>
<evidence type="ECO:0000313" key="2">
    <source>
        <dbReference type="Proteomes" id="UP000186917"/>
    </source>
</evidence>
<organism evidence="1 2">
    <name type="scientific">Filimonas lacunae</name>
    <dbReference type="NCBI Taxonomy" id="477680"/>
    <lineage>
        <taxon>Bacteria</taxon>
        <taxon>Pseudomonadati</taxon>
        <taxon>Bacteroidota</taxon>
        <taxon>Chitinophagia</taxon>
        <taxon>Chitinophagales</taxon>
        <taxon>Chitinophagaceae</taxon>
        <taxon>Filimonas</taxon>
    </lineage>
</organism>
<dbReference type="SUPFAM" id="SSF48371">
    <property type="entry name" value="ARM repeat"/>
    <property type="match status" value="1"/>
</dbReference>
<reference evidence="2" key="1">
    <citation type="submission" date="2017-01" db="EMBL/GenBank/DDBJ databases">
        <authorList>
            <person name="Varghese N."/>
            <person name="Submissions S."/>
        </authorList>
    </citation>
    <scope>NUCLEOTIDE SEQUENCE [LARGE SCALE GENOMIC DNA]</scope>
    <source>
        <strain evidence="2">DSM 21054</strain>
    </source>
</reference>
<proteinExistence type="predicted"/>
<protein>
    <submittedName>
        <fullName evidence="1">Uncharacterized protein</fullName>
    </submittedName>
</protein>
<dbReference type="InterPro" id="IPR016024">
    <property type="entry name" value="ARM-type_fold"/>
</dbReference>
<accession>A0A173MJY3</accession>
<evidence type="ECO:0000313" key="1">
    <source>
        <dbReference type="EMBL" id="SIT04630.1"/>
    </source>
</evidence>
<dbReference type="RefSeq" id="WP_076378793.1">
    <property type="nucleotide sequence ID" value="NZ_AP017422.1"/>
</dbReference>
<dbReference type="STRING" id="477680.SAMN05421788_103126"/>
<dbReference type="EMBL" id="FTOR01000003">
    <property type="protein sequence ID" value="SIT04630.1"/>
    <property type="molecule type" value="Genomic_DNA"/>
</dbReference>
<sequence>MEFWNQVIQTAMLGTGKQTLTGAQLPAALAKPVEVITANTAIDKEEQFLQLAAMALNYRQSGYMPLQTQEATITIAAAEEKPYCSNAAAVVLKALLEEDNTELLLLWLQSCVQAGQLVPPSLLPALLQQATQHKALRGVLENCMGKRGQWLCGFNTNWHISVAESEEERWQTGTPEQRFRALQQVRSTQPDVAREWLQQTWPQESAATRAELLKALYANLGAADIEWLQSLITDKSKKVKEEAWKMLTRIPQSPIVQQYQQVLQRAVTLGIGKALLGLSSKPLLQVQPPVAVPAVLLESGIAGKTAFTEYTNEEYIIYQLIETVPPDTFTQWWQVTEDKVLEYFQKGDNTSRFIPALATATRRFRSKEWAMAFTRQVPEFYKDFIHLLPAAQQEAYCYKHFQGNEEAVLEVLLQAHETWSVAIAKEICAYTARHTYQYNRSFYSKHIRLLPMALATELEACTPSDVYQRNVWGNTSEHIRHLLQLKQKTTQSF</sequence>
<dbReference type="Pfam" id="PF18944">
    <property type="entry name" value="DUF5691"/>
    <property type="match status" value="1"/>
</dbReference>
<dbReference type="KEGG" id="fln:FLA_3807"/>
<gene>
    <name evidence="1" type="ORF">SAMN05421788_103126</name>
</gene>
<name>A0A173MJY3_9BACT</name>